<sequence length="64" mass="7582">MAKDMKFSKILKNYRHSERMLKSVLSVVNSPFVEIKFMFAFHFMIGLFILSFMKNKETSVKNES</sequence>
<gene>
    <name evidence="2" type="ORF">T11_9896</name>
</gene>
<feature type="transmembrane region" description="Helical" evidence="1">
    <location>
        <begin position="35"/>
        <end position="53"/>
    </location>
</feature>
<keyword evidence="1" id="KW-0472">Membrane</keyword>
<evidence type="ECO:0000313" key="3">
    <source>
        <dbReference type="Proteomes" id="UP000055024"/>
    </source>
</evidence>
<protein>
    <submittedName>
        <fullName evidence="2">Uncharacterized protein</fullName>
    </submittedName>
</protein>
<accession>A0A0V1HIB8</accession>
<name>A0A0V1HIB8_9BILA</name>
<keyword evidence="3" id="KW-1185">Reference proteome</keyword>
<comment type="caution">
    <text evidence="2">The sequence shown here is derived from an EMBL/GenBank/DDBJ whole genome shotgun (WGS) entry which is preliminary data.</text>
</comment>
<keyword evidence="1" id="KW-0812">Transmembrane</keyword>
<keyword evidence="1" id="KW-1133">Transmembrane helix</keyword>
<proteinExistence type="predicted"/>
<reference evidence="2 3" key="1">
    <citation type="submission" date="2015-01" db="EMBL/GenBank/DDBJ databases">
        <title>Evolution of Trichinella species and genotypes.</title>
        <authorList>
            <person name="Korhonen P.K."/>
            <person name="Edoardo P."/>
            <person name="Giuseppe L.R."/>
            <person name="Gasser R.B."/>
        </authorList>
    </citation>
    <scope>NUCLEOTIDE SEQUENCE [LARGE SCALE GENOMIC DNA]</scope>
    <source>
        <strain evidence="2">ISS1029</strain>
    </source>
</reference>
<evidence type="ECO:0000313" key="2">
    <source>
        <dbReference type="EMBL" id="KRZ10257.1"/>
    </source>
</evidence>
<dbReference type="AlphaFoldDB" id="A0A0V1HIB8"/>
<organism evidence="2 3">
    <name type="scientific">Trichinella zimbabwensis</name>
    <dbReference type="NCBI Taxonomy" id="268475"/>
    <lineage>
        <taxon>Eukaryota</taxon>
        <taxon>Metazoa</taxon>
        <taxon>Ecdysozoa</taxon>
        <taxon>Nematoda</taxon>
        <taxon>Enoplea</taxon>
        <taxon>Dorylaimia</taxon>
        <taxon>Trichinellida</taxon>
        <taxon>Trichinellidae</taxon>
        <taxon>Trichinella</taxon>
    </lineage>
</organism>
<dbReference type="EMBL" id="JYDP01000062">
    <property type="protein sequence ID" value="KRZ10257.1"/>
    <property type="molecule type" value="Genomic_DNA"/>
</dbReference>
<dbReference type="Proteomes" id="UP000055024">
    <property type="component" value="Unassembled WGS sequence"/>
</dbReference>
<evidence type="ECO:0000256" key="1">
    <source>
        <dbReference type="SAM" id="Phobius"/>
    </source>
</evidence>